<dbReference type="PROSITE" id="PS50893">
    <property type="entry name" value="ABC_TRANSPORTER_2"/>
    <property type="match status" value="1"/>
</dbReference>
<keyword evidence="3 9" id="KW-0812">Transmembrane</keyword>
<dbReference type="InterPro" id="IPR003593">
    <property type="entry name" value="AAA+_ATPase"/>
</dbReference>
<feature type="region of interest" description="Disordered" evidence="8">
    <location>
        <begin position="81"/>
        <end position="128"/>
    </location>
</feature>
<dbReference type="GO" id="GO:0016020">
    <property type="term" value="C:membrane"/>
    <property type="evidence" value="ECO:0007669"/>
    <property type="project" value="UniProtKB-SubCell"/>
</dbReference>
<keyword evidence="7 9" id="KW-0472">Membrane</keyword>
<dbReference type="AlphaFoldDB" id="K8EFD1"/>
<evidence type="ECO:0000313" key="11">
    <source>
        <dbReference type="EMBL" id="CCO16704.1"/>
    </source>
</evidence>
<evidence type="ECO:0000256" key="8">
    <source>
        <dbReference type="SAM" id="MobiDB-lite"/>
    </source>
</evidence>
<dbReference type="Pfam" id="PF01061">
    <property type="entry name" value="ABC2_membrane"/>
    <property type="match status" value="1"/>
</dbReference>
<dbReference type="GO" id="GO:0140359">
    <property type="term" value="F:ABC-type transporter activity"/>
    <property type="evidence" value="ECO:0007669"/>
    <property type="project" value="InterPro"/>
</dbReference>
<dbReference type="PANTHER" id="PTHR48041">
    <property type="entry name" value="ABC TRANSPORTER G FAMILY MEMBER 28"/>
    <property type="match status" value="1"/>
</dbReference>
<dbReference type="GO" id="GO:0005524">
    <property type="term" value="F:ATP binding"/>
    <property type="evidence" value="ECO:0007669"/>
    <property type="project" value="UniProtKB-KW"/>
</dbReference>
<organism evidence="11 12">
    <name type="scientific">Bathycoccus prasinos</name>
    <dbReference type="NCBI Taxonomy" id="41875"/>
    <lineage>
        <taxon>Eukaryota</taxon>
        <taxon>Viridiplantae</taxon>
        <taxon>Chlorophyta</taxon>
        <taxon>Mamiellophyceae</taxon>
        <taxon>Mamiellales</taxon>
        <taxon>Bathycoccaceae</taxon>
        <taxon>Bathycoccus</taxon>
    </lineage>
</organism>
<gene>
    <name evidence="11" type="ORF">Bathy05g01590</name>
</gene>
<feature type="transmembrane region" description="Helical" evidence="9">
    <location>
        <begin position="482"/>
        <end position="500"/>
    </location>
</feature>
<dbReference type="EMBL" id="FO082274">
    <property type="protein sequence ID" value="CCO16704.1"/>
    <property type="molecule type" value="Genomic_DNA"/>
</dbReference>
<dbReference type="PANTHER" id="PTHR48041:SF139">
    <property type="entry name" value="PROTEIN SCARLET"/>
    <property type="match status" value="1"/>
</dbReference>
<feature type="transmembrane region" description="Helical" evidence="9">
    <location>
        <begin position="590"/>
        <end position="609"/>
    </location>
</feature>
<comment type="subcellular location">
    <subcellularLocation>
        <location evidence="1">Membrane</location>
        <topology evidence="1">Multi-pass membrane protein</topology>
    </subcellularLocation>
</comment>
<dbReference type="SMART" id="SM00382">
    <property type="entry name" value="AAA"/>
    <property type="match status" value="1"/>
</dbReference>
<keyword evidence="12" id="KW-1185">Reference proteome</keyword>
<keyword evidence="6 9" id="KW-1133">Transmembrane helix</keyword>
<keyword evidence="4" id="KW-0547">Nucleotide-binding</keyword>
<dbReference type="InterPro" id="IPR013525">
    <property type="entry name" value="ABC2_TM"/>
</dbReference>
<dbReference type="GO" id="GO:0016887">
    <property type="term" value="F:ATP hydrolysis activity"/>
    <property type="evidence" value="ECO:0007669"/>
    <property type="project" value="InterPro"/>
</dbReference>
<dbReference type="Proteomes" id="UP000198341">
    <property type="component" value="Chromosome 5"/>
</dbReference>
<dbReference type="Pfam" id="PF00005">
    <property type="entry name" value="ABC_tran"/>
    <property type="match status" value="1"/>
</dbReference>
<evidence type="ECO:0000256" key="9">
    <source>
        <dbReference type="SAM" id="Phobius"/>
    </source>
</evidence>
<evidence type="ECO:0000256" key="5">
    <source>
        <dbReference type="ARBA" id="ARBA00022840"/>
    </source>
</evidence>
<evidence type="ECO:0000256" key="4">
    <source>
        <dbReference type="ARBA" id="ARBA00022741"/>
    </source>
</evidence>
<dbReference type="GeneID" id="19015662"/>
<dbReference type="RefSeq" id="XP_007513146.1">
    <property type="nucleotide sequence ID" value="XM_007513084.1"/>
</dbReference>
<accession>K8EFD1</accession>
<name>K8EFD1_9CHLO</name>
<evidence type="ECO:0000256" key="6">
    <source>
        <dbReference type="ARBA" id="ARBA00022989"/>
    </source>
</evidence>
<proteinExistence type="predicted"/>
<dbReference type="KEGG" id="bpg:Bathy05g01590"/>
<feature type="transmembrane region" description="Helical" evidence="9">
    <location>
        <begin position="448"/>
        <end position="470"/>
    </location>
</feature>
<keyword evidence="5" id="KW-0067">ATP-binding</keyword>
<evidence type="ECO:0000256" key="7">
    <source>
        <dbReference type="ARBA" id="ARBA00023136"/>
    </source>
</evidence>
<feature type="transmembrane region" description="Helical" evidence="9">
    <location>
        <begin position="557"/>
        <end position="578"/>
    </location>
</feature>
<dbReference type="eggNOG" id="KOG0061">
    <property type="taxonomic scope" value="Eukaryota"/>
</dbReference>
<dbReference type="InterPro" id="IPR027417">
    <property type="entry name" value="P-loop_NTPase"/>
</dbReference>
<evidence type="ECO:0000313" key="12">
    <source>
        <dbReference type="Proteomes" id="UP000198341"/>
    </source>
</evidence>
<dbReference type="PROSITE" id="PS00211">
    <property type="entry name" value="ABC_TRANSPORTER_1"/>
    <property type="match status" value="1"/>
</dbReference>
<protein>
    <submittedName>
        <fullName evidence="11">ABC transporter family protein</fullName>
    </submittedName>
</protein>
<evidence type="ECO:0000256" key="1">
    <source>
        <dbReference type="ARBA" id="ARBA00004141"/>
    </source>
</evidence>
<dbReference type="Gene3D" id="3.40.50.300">
    <property type="entry name" value="P-loop containing nucleotide triphosphate hydrolases"/>
    <property type="match status" value="1"/>
</dbReference>
<feature type="transmembrane region" description="Helical" evidence="9">
    <location>
        <begin position="529"/>
        <end position="550"/>
    </location>
</feature>
<dbReference type="OrthoDB" id="66620at2759"/>
<dbReference type="InterPro" id="IPR050352">
    <property type="entry name" value="ABCG_transporters"/>
</dbReference>
<evidence type="ECO:0000256" key="2">
    <source>
        <dbReference type="ARBA" id="ARBA00022448"/>
    </source>
</evidence>
<dbReference type="SUPFAM" id="SSF52540">
    <property type="entry name" value="P-loop containing nucleoside triphosphate hydrolases"/>
    <property type="match status" value="1"/>
</dbReference>
<feature type="domain" description="ABC transporter" evidence="10">
    <location>
        <begin position="123"/>
        <end position="364"/>
    </location>
</feature>
<dbReference type="InterPro" id="IPR017871">
    <property type="entry name" value="ABC_transporter-like_CS"/>
</dbReference>
<feature type="compositionally biased region" description="Polar residues" evidence="8">
    <location>
        <begin position="1"/>
        <end position="13"/>
    </location>
</feature>
<sequence length="732" mass="82436">MGNAVSSSDSAEGNVNDDEIGEEDARVLPIAAAAAVSAIQRRTSSSKLPLHSVVVPRRLSQRPGCTITLKNIGCKITCKSTKKKMGEKKRREFPFDEPDEEIGPGAVSSEQEEEEQEQEQEQQQQQNQNKKYFEKTILANVTGVISPGLWAIMGPSGAGKSTLLDIITRRKTEGIISGSILLDGKPSTTLAIKKYASYVAQQDIFYGGSTVFETLLFAAMIKIPGVEKLEKQSVYEQVEQVIQAMDLEKCRNTYLGNALVRGVSGGEKKRVSIASALLSQPRCMFLDEPTSGLDSQMAREVMMCLADLQRREGRTIVTTIHQPSTDIYNVFDGLILLNRECVYFGAAGQNPVRFFETLSGIPQRVSGCSVSEYLLEVLSFNDSVDFEKFYEQSDLAAKNHEDSDETTTYEINVNNGTDEEDKQYERTLFGELLCLIRYKFFVHLFHSLFWFSRVIIYALLAATLSVFFYGQDRTMSGIINTNGILFIMIILPMFMAQGFIDNLKTEREVYTKEFHDSYYRSLSYVTAKIFVEIPACAINAILYTSIIFYSIGLQGSFWFVVLANFVNMIVCMLIGYSIGALVPGEIGPGVVLPVFSTLNMLVSGFFVRFETIPVIWKWFYDFSWIQWGWSAVMVNEFGGSVSFREHCTPEGLDDMFVQLNIPPNQERAFRFWLRSQSTDGTECEPITGFSILRTFALDGRKRYQNVAYASAWIPVGFLFFYLGVTFVRHEKR</sequence>
<keyword evidence="2" id="KW-0813">Transport</keyword>
<reference evidence="11 12" key="1">
    <citation type="submission" date="2011-10" db="EMBL/GenBank/DDBJ databases">
        <authorList>
            <person name="Genoscope - CEA"/>
        </authorList>
    </citation>
    <scope>NUCLEOTIDE SEQUENCE [LARGE SCALE GENOMIC DNA]</scope>
    <source>
        <strain evidence="11 12">RCC 1105</strain>
    </source>
</reference>
<evidence type="ECO:0000259" key="10">
    <source>
        <dbReference type="PROSITE" id="PS50893"/>
    </source>
</evidence>
<feature type="region of interest" description="Disordered" evidence="8">
    <location>
        <begin position="1"/>
        <end position="22"/>
    </location>
</feature>
<evidence type="ECO:0000256" key="3">
    <source>
        <dbReference type="ARBA" id="ARBA00022692"/>
    </source>
</evidence>
<feature type="transmembrane region" description="Helical" evidence="9">
    <location>
        <begin position="706"/>
        <end position="727"/>
    </location>
</feature>
<dbReference type="InterPro" id="IPR003439">
    <property type="entry name" value="ABC_transporter-like_ATP-bd"/>
</dbReference>
<feature type="compositionally biased region" description="Acidic residues" evidence="8">
    <location>
        <begin position="110"/>
        <end position="120"/>
    </location>
</feature>